<reference evidence="1 2" key="1">
    <citation type="submission" date="2022-11" db="EMBL/GenBank/DDBJ databases">
        <title>Anaerobic phenanthrene biodegradation by a DNRA strain PheN6.</title>
        <authorList>
            <person name="Zhang Z."/>
        </authorList>
    </citation>
    <scope>NUCLEOTIDE SEQUENCE [LARGE SCALE GENOMIC DNA]</scope>
    <source>
        <strain evidence="1 2">PheN6</strain>
    </source>
</reference>
<dbReference type="Pfam" id="PF05787">
    <property type="entry name" value="PhoX"/>
    <property type="match status" value="1"/>
</dbReference>
<proteinExistence type="predicted"/>
<accession>A0ABT5GCQ3</accession>
<dbReference type="SUPFAM" id="SSF63829">
    <property type="entry name" value="Calcium-dependent phosphotriesterase"/>
    <property type="match status" value="1"/>
</dbReference>
<dbReference type="EMBL" id="JAPFQL010000004">
    <property type="protein sequence ID" value="MDC5695998.1"/>
    <property type="molecule type" value="Genomic_DNA"/>
</dbReference>
<comment type="caution">
    <text evidence="1">The sequence shown here is derived from an EMBL/GenBank/DDBJ whole genome shotgun (WGS) entry which is preliminary data.</text>
</comment>
<dbReference type="InterPro" id="IPR006311">
    <property type="entry name" value="TAT_signal"/>
</dbReference>
<dbReference type="PANTHER" id="PTHR35399">
    <property type="entry name" value="SLR8030 PROTEIN"/>
    <property type="match status" value="1"/>
</dbReference>
<organism evidence="1 2">
    <name type="scientific">Intrasporangium calvum</name>
    <dbReference type="NCBI Taxonomy" id="53358"/>
    <lineage>
        <taxon>Bacteria</taxon>
        <taxon>Bacillati</taxon>
        <taxon>Actinomycetota</taxon>
        <taxon>Actinomycetes</taxon>
        <taxon>Micrococcales</taxon>
        <taxon>Intrasporangiaceae</taxon>
        <taxon>Intrasporangium</taxon>
    </lineage>
</organism>
<dbReference type="PROSITE" id="PS51318">
    <property type="entry name" value="TAT"/>
    <property type="match status" value="1"/>
</dbReference>
<dbReference type="InterPro" id="IPR008557">
    <property type="entry name" value="PhoX"/>
</dbReference>
<sequence length="489" mass="52567">MAIDRRTMLKGTAAVAGAATLGGPFQGLVAAPANALGAPAFRDLRPIPDLRDGKVRLHLPEGFTYRSFHDTESPVVLDDGTILPGRHDGMAAFDGPDGHVTLVRNHEVNAPGAAFGPVGDWTYDPMAQGGCTVVNVSHEGHVAAAWTGINGTMMNCSGGPMPWGAWITCEETINGPDVGPDFTGTSNIPLTKPHGYIFEVPTTGRASGEPITAAGRFAHEAVALDPVDSYLYLTEDNYGFASGFYRYQPKQHPMESGHIDNDGTLQMLAVKGMPNAHLEATQRDRASYEVEWVEIEEPNPTFPYTPGENAPTTNDAAIAYVGNQGREQGAANFSRLEGAIYDNGVVYFTSTQGGGPAEESDGPIGNGYGNGYGQVWAYHCRSSRLELIYQSPSRMVLDLPDNITVSKRGTLVVCEDNSQDNYLRGLNRGGQLWDIALNRVESARTGKPRYDDEFAGSTFSPDGRTLFVNIQASAGMSFAIWGPWHQHGV</sequence>
<dbReference type="RefSeq" id="WP_272460577.1">
    <property type="nucleotide sequence ID" value="NZ_JAPFQL010000004.1"/>
</dbReference>
<evidence type="ECO:0000313" key="1">
    <source>
        <dbReference type="EMBL" id="MDC5695998.1"/>
    </source>
</evidence>
<name>A0ABT5GCQ3_9MICO</name>
<dbReference type="PANTHER" id="PTHR35399:SF4">
    <property type="entry name" value="MEMBRANE PROTEIN"/>
    <property type="match status" value="1"/>
</dbReference>
<keyword evidence="2" id="KW-1185">Reference proteome</keyword>
<dbReference type="Proteomes" id="UP001150259">
    <property type="component" value="Unassembled WGS sequence"/>
</dbReference>
<protein>
    <submittedName>
        <fullName evidence="1">PhoX family protein</fullName>
    </submittedName>
</protein>
<evidence type="ECO:0000313" key="2">
    <source>
        <dbReference type="Proteomes" id="UP001150259"/>
    </source>
</evidence>
<gene>
    <name evidence="1" type="ORF">OO014_01920</name>
</gene>